<dbReference type="NCBIfam" id="TIGR01913">
    <property type="entry name" value="bet_lambda"/>
    <property type="match status" value="1"/>
</dbReference>
<name>A0A1V0BHE1_9BURK</name>
<dbReference type="GO" id="GO:0006310">
    <property type="term" value="P:DNA recombination"/>
    <property type="evidence" value="ECO:0007669"/>
    <property type="project" value="InterPro"/>
</dbReference>
<proteinExistence type="predicted"/>
<dbReference type="Proteomes" id="UP000242792">
    <property type="component" value="Chromosome"/>
</dbReference>
<gene>
    <name evidence="1" type="ORF">B5M06_14940</name>
</gene>
<organism evidence="1 2">
    <name type="scientific">Comamonas kerstersii</name>
    <dbReference type="NCBI Taxonomy" id="225992"/>
    <lineage>
        <taxon>Bacteria</taxon>
        <taxon>Pseudomonadati</taxon>
        <taxon>Pseudomonadota</taxon>
        <taxon>Betaproteobacteria</taxon>
        <taxon>Burkholderiales</taxon>
        <taxon>Comamonadaceae</taxon>
        <taxon>Comamonas</taxon>
    </lineage>
</organism>
<dbReference type="OrthoDB" id="6154571at2"/>
<protein>
    <submittedName>
        <fullName evidence="1">Phage recombination protein Bet</fullName>
    </submittedName>
</protein>
<sequence>MSNALVSLTQKLAATLNMGDGAGLIETLKATAFKGQVSDAQMTALMVVANQYALNPWTKEIYAFPDKNNGIVPVVGVDGWSRIINSHPQFDGIEFEQDEQSCTCIIFRKDRNRPIKVTEWMAECKRGTGPWQSHPKRMLRHKAMIQCARLAFGYGGIYDQDEAERIVEGQPQQRHPVDMGPAEVVEQPEWPADRWAAGLPKWVKGIADGKPLDEVLAWLKSKGRVTAEQEKQLRAEVAKLQQPAPQTQDAPQVDPNKLAADMQACNDLDKLYELAGLMEAITDEAAKLRIEEIFAAKQAELEQAP</sequence>
<dbReference type="GO" id="GO:0003677">
    <property type="term" value="F:DNA binding"/>
    <property type="evidence" value="ECO:0007669"/>
    <property type="project" value="InterPro"/>
</dbReference>
<dbReference type="InterPro" id="IPR018330">
    <property type="entry name" value="RecT_fam"/>
</dbReference>
<dbReference type="Pfam" id="PF03837">
    <property type="entry name" value="RecT"/>
    <property type="match status" value="1"/>
</dbReference>
<accession>A0A1V0BHE1</accession>
<evidence type="ECO:0000313" key="1">
    <source>
        <dbReference type="EMBL" id="AQZ99353.1"/>
    </source>
</evidence>
<reference evidence="1 2" key="1">
    <citation type="submission" date="2017-03" db="EMBL/GenBank/DDBJ databases">
        <title>Rapid Whole Genome Sequencing of Comamonas kerstersii Causing Continuous ambulatory Peritoneal Dialysis-Associated Peritonitis.</title>
        <authorList>
            <person name="Zheng B."/>
        </authorList>
    </citation>
    <scope>NUCLEOTIDE SEQUENCE [LARGE SCALE GENOMIC DNA]</scope>
    <source>
        <strain evidence="1 2">8943</strain>
    </source>
</reference>
<dbReference type="RefSeq" id="WP_054067824.1">
    <property type="nucleotide sequence ID" value="NZ_LFYP01000145.1"/>
</dbReference>
<dbReference type="InterPro" id="IPR010183">
    <property type="entry name" value="Phage_lambda_Bet"/>
</dbReference>
<evidence type="ECO:0000313" key="2">
    <source>
        <dbReference type="Proteomes" id="UP000242792"/>
    </source>
</evidence>
<dbReference type="AlphaFoldDB" id="A0A1V0BHE1"/>
<dbReference type="KEGG" id="cke:B5M06_14940"/>
<dbReference type="EMBL" id="CP020121">
    <property type="protein sequence ID" value="AQZ99353.1"/>
    <property type="molecule type" value="Genomic_DNA"/>
</dbReference>